<reference evidence="1 2" key="1">
    <citation type="journal article" date="2012" name="Genome Biol.">
        <title>Sequencing three crocodilian genomes to illuminate the evolution of archosaurs and amniotes.</title>
        <authorList>
            <person name="St John J.A."/>
            <person name="Braun E.L."/>
            <person name="Isberg S.R."/>
            <person name="Miles L.G."/>
            <person name="Chong A.Y."/>
            <person name="Gongora J."/>
            <person name="Dalzell P."/>
            <person name="Moran C."/>
            <person name="Bed'hom B."/>
            <person name="Abzhanov A."/>
            <person name="Burgess S.C."/>
            <person name="Cooksey A.M."/>
            <person name="Castoe T.A."/>
            <person name="Crawford N.G."/>
            <person name="Densmore L.D."/>
            <person name="Drew J.C."/>
            <person name="Edwards S.V."/>
            <person name="Faircloth B.C."/>
            <person name="Fujita M.K."/>
            <person name="Greenwold M.J."/>
            <person name="Hoffmann F.G."/>
            <person name="Howard J.M."/>
            <person name="Iguchi T."/>
            <person name="Janes D.E."/>
            <person name="Khan S.Y."/>
            <person name="Kohno S."/>
            <person name="de Koning A.J."/>
            <person name="Lance S.L."/>
            <person name="McCarthy F.M."/>
            <person name="McCormack J.E."/>
            <person name="Merchant M.E."/>
            <person name="Peterson D.G."/>
            <person name="Pollock D.D."/>
            <person name="Pourmand N."/>
            <person name="Raney B.J."/>
            <person name="Roessler K.A."/>
            <person name="Sanford J.R."/>
            <person name="Sawyer R.H."/>
            <person name="Schmidt C.J."/>
            <person name="Triplett E.W."/>
            <person name="Tuberville T.D."/>
            <person name="Venegas-Anaya M."/>
            <person name="Howard J.T."/>
            <person name="Jarvis E.D."/>
            <person name="Guillette L.J.Jr."/>
            <person name="Glenn T.C."/>
            <person name="Green R.E."/>
            <person name="Ray D.A."/>
        </authorList>
    </citation>
    <scope>NUCLEOTIDE SEQUENCE [LARGE SCALE GENOMIC DNA]</scope>
    <source>
        <strain evidence="1">KSC_2009_1</strain>
    </source>
</reference>
<accession>A0A151P9X3</accession>
<protein>
    <submittedName>
        <fullName evidence="1">Uncharacterized protein</fullName>
    </submittedName>
</protein>
<organism evidence="1 2">
    <name type="scientific">Alligator mississippiensis</name>
    <name type="common">American alligator</name>
    <dbReference type="NCBI Taxonomy" id="8496"/>
    <lineage>
        <taxon>Eukaryota</taxon>
        <taxon>Metazoa</taxon>
        <taxon>Chordata</taxon>
        <taxon>Craniata</taxon>
        <taxon>Vertebrata</taxon>
        <taxon>Euteleostomi</taxon>
        <taxon>Archelosauria</taxon>
        <taxon>Archosauria</taxon>
        <taxon>Crocodylia</taxon>
        <taxon>Alligatoridae</taxon>
        <taxon>Alligatorinae</taxon>
        <taxon>Alligator</taxon>
    </lineage>
</organism>
<name>A0A151P9X3_ALLMI</name>
<evidence type="ECO:0000313" key="1">
    <source>
        <dbReference type="EMBL" id="KYO45719.1"/>
    </source>
</evidence>
<sequence>MGEVSPQFSLRGQRCFLKGKPQSLAGDVLAAGGQVGEQCLRYQRSPHPRCHVQIQHLKLPLILTQPVRSLAVQIWPGGPGAQKLYVAASNC</sequence>
<gene>
    <name evidence="1" type="ORF">Y1Q_0021381</name>
</gene>
<comment type="caution">
    <text evidence="1">The sequence shown here is derived from an EMBL/GenBank/DDBJ whole genome shotgun (WGS) entry which is preliminary data.</text>
</comment>
<evidence type="ECO:0000313" key="2">
    <source>
        <dbReference type="Proteomes" id="UP000050525"/>
    </source>
</evidence>
<keyword evidence="2" id="KW-1185">Reference proteome</keyword>
<dbReference type="AlphaFoldDB" id="A0A151P9X3"/>
<proteinExistence type="predicted"/>
<dbReference type="EMBL" id="AKHW03000533">
    <property type="protein sequence ID" value="KYO45719.1"/>
    <property type="molecule type" value="Genomic_DNA"/>
</dbReference>
<dbReference type="Proteomes" id="UP000050525">
    <property type="component" value="Unassembled WGS sequence"/>
</dbReference>